<gene>
    <name evidence="1" type="ORF">RVIR1_08690</name>
</gene>
<organism evidence="1 2">
    <name type="scientific">Candidatus Rickettsiella viridis</name>
    <dbReference type="NCBI Taxonomy" id="676208"/>
    <lineage>
        <taxon>Bacteria</taxon>
        <taxon>Pseudomonadati</taxon>
        <taxon>Pseudomonadota</taxon>
        <taxon>Gammaproteobacteria</taxon>
        <taxon>Legionellales</taxon>
        <taxon>Coxiellaceae</taxon>
        <taxon>Rickettsiella</taxon>
    </lineage>
</organism>
<sequence>MYSQQWGFRQGAAKESNRSVYSIHEDCELSGNTAENSNAKSIKVLIHTPIY</sequence>
<reference evidence="1 2" key="1">
    <citation type="submission" date="2017-03" db="EMBL/GenBank/DDBJ databases">
        <title>The genome sequence of Candidatus Rickettsiella viridis.</title>
        <authorList>
            <person name="Nikoh N."/>
            <person name="Tsuchida T."/>
            <person name="Yamaguchi K."/>
            <person name="Maeda T."/>
            <person name="Shigenobu S."/>
            <person name="Fukatsu T."/>
        </authorList>
    </citation>
    <scope>NUCLEOTIDE SEQUENCE [LARGE SCALE GENOMIC DNA]</scope>
    <source>
        <strain evidence="1 2">Ap-RA04</strain>
    </source>
</reference>
<proteinExistence type="predicted"/>
<evidence type="ECO:0000313" key="2">
    <source>
        <dbReference type="Proteomes" id="UP000282483"/>
    </source>
</evidence>
<dbReference type="KEGG" id="rvi:RVIR1_08690"/>
<dbReference type="EMBL" id="AP018005">
    <property type="protein sequence ID" value="BBB15352.1"/>
    <property type="molecule type" value="Genomic_DNA"/>
</dbReference>
<dbReference type="AlphaFoldDB" id="A0A2Z5V4I8"/>
<protein>
    <submittedName>
        <fullName evidence="1">Uncharacterized protein</fullName>
    </submittedName>
</protein>
<evidence type="ECO:0000313" key="1">
    <source>
        <dbReference type="EMBL" id="BBB15352.1"/>
    </source>
</evidence>
<dbReference type="Proteomes" id="UP000282483">
    <property type="component" value="Chromosome"/>
</dbReference>
<name>A0A2Z5V4I8_9COXI</name>
<accession>A0A2Z5V4I8</accession>
<keyword evidence="2" id="KW-1185">Reference proteome</keyword>